<evidence type="ECO:0000313" key="1">
    <source>
        <dbReference type="EMBL" id="RDB26506.1"/>
    </source>
</evidence>
<comment type="caution">
    <text evidence="1">The sequence shown here is derived from an EMBL/GenBank/DDBJ whole genome shotgun (WGS) entry which is preliminary data.</text>
</comment>
<proteinExistence type="predicted"/>
<gene>
    <name evidence="1" type="ORF">Hypma_005605</name>
</gene>
<reference evidence="1" key="1">
    <citation type="submission" date="2018-04" db="EMBL/GenBank/DDBJ databases">
        <title>Whole genome sequencing of Hypsizygus marmoreus.</title>
        <authorList>
            <person name="Choi I.-G."/>
            <person name="Min B."/>
            <person name="Kim J.-G."/>
            <person name="Kim S."/>
            <person name="Oh Y.-L."/>
            <person name="Kong W.-S."/>
            <person name="Park H."/>
            <person name="Jeong J."/>
            <person name="Song E.-S."/>
        </authorList>
    </citation>
    <scope>NUCLEOTIDE SEQUENCE [LARGE SCALE GENOMIC DNA]</scope>
    <source>
        <strain evidence="1">51987-8</strain>
    </source>
</reference>
<dbReference type="AlphaFoldDB" id="A0A369K6J4"/>
<protein>
    <submittedName>
        <fullName evidence="1">Uncharacterized protein</fullName>
    </submittedName>
</protein>
<sequence>MESLDLHCSRPFRFSVVCPCFHTFSPGGSGFLSNSQHSLSIIIPLDFGACRLSTTAISIEGLWRTFIQVRTFVASRRAL</sequence>
<name>A0A369K6J4_HYPMA</name>
<dbReference type="Proteomes" id="UP000076154">
    <property type="component" value="Unassembled WGS sequence"/>
</dbReference>
<accession>A0A369K6J4</accession>
<dbReference type="InParanoid" id="A0A369K6J4"/>
<evidence type="ECO:0000313" key="2">
    <source>
        <dbReference type="Proteomes" id="UP000076154"/>
    </source>
</evidence>
<dbReference type="EMBL" id="LUEZ02000029">
    <property type="protein sequence ID" value="RDB26506.1"/>
    <property type="molecule type" value="Genomic_DNA"/>
</dbReference>
<organism evidence="1 2">
    <name type="scientific">Hypsizygus marmoreus</name>
    <name type="common">White beech mushroom</name>
    <name type="synonym">Agaricus marmoreus</name>
    <dbReference type="NCBI Taxonomy" id="39966"/>
    <lineage>
        <taxon>Eukaryota</taxon>
        <taxon>Fungi</taxon>
        <taxon>Dikarya</taxon>
        <taxon>Basidiomycota</taxon>
        <taxon>Agaricomycotina</taxon>
        <taxon>Agaricomycetes</taxon>
        <taxon>Agaricomycetidae</taxon>
        <taxon>Agaricales</taxon>
        <taxon>Tricholomatineae</taxon>
        <taxon>Lyophyllaceae</taxon>
        <taxon>Hypsizygus</taxon>
    </lineage>
</organism>
<keyword evidence="2" id="KW-1185">Reference proteome</keyword>